<evidence type="ECO:0000313" key="3">
    <source>
        <dbReference type="Proteomes" id="UP000076632"/>
    </source>
</evidence>
<dbReference type="EMBL" id="KV407454">
    <property type="protein sequence ID" value="KZF26047.1"/>
    <property type="molecule type" value="Genomic_DNA"/>
</dbReference>
<keyword evidence="3" id="KW-1185">Reference proteome</keyword>
<keyword evidence="1" id="KW-0812">Transmembrane</keyword>
<protein>
    <submittedName>
        <fullName evidence="2">Uncharacterized protein</fullName>
    </submittedName>
</protein>
<name>A0A165JCC7_XYLHT</name>
<dbReference type="Proteomes" id="UP000076632">
    <property type="component" value="Unassembled WGS sequence"/>
</dbReference>
<dbReference type="RefSeq" id="XP_018191602.1">
    <property type="nucleotide sequence ID" value="XM_018336547.1"/>
</dbReference>
<sequence>MTMAGRVVLRWLYGCTLHVVVCTGPLCQPKIHESYNPKATEFLFLISKMNSFFPFLSESRFISSLKIPPNLAFISYFLFPLLSLFSPFVFSPTYLRRIYLFYVLYVVFITAKFIIYHFSILFCRISIKS</sequence>
<dbReference type="AlphaFoldDB" id="A0A165JCC7"/>
<organism evidence="2 3">
    <name type="scientific">Xylona heveae (strain CBS 132557 / TC161)</name>
    <dbReference type="NCBI Taxonomy" id="1328760"/>
    <lineage>
        <taxon>Eukaryota</taxon>
        <taxon>Fungi</taxon>
        <taxon>Dikarya</taxon>
        <taxon>Ascomycota</taxon>
        <taxon>Pezizomycotina</taxon>
        <taxon>Xylonomycetes</taxon>
        <taxon>Xylonales</taxon>
        <taxon>Xylonaceae</taxon>
        <taxon>Xylona</taxon>
    </lineage>
</organism>
<feature type="transmembrane region" description="Helical" evidence="1">
    <location>
        <begin position="70"/>
        <end position="90"/>
    </location>
</feature>
<gene>
    <name evidence="2" type="ORF">L228DRAFT_3900</name>
</gene>
<dbReference type="GeneID" id="28901684"/>
<feature type="transmembrane region" description="Helical" evidence="1">
    <location>
        <begin position="102"/>
        <end position="123"/>
    </location>
</feature>
<accession>A0A165JCC7</accession>
<proteinExistence type="predicted"/>
<keyword evidence="1" id="KW-0472">Membrane</keyword>
<dbReference type="InParanoid" id="A0A165JCC7"/>
<keyword evidence="1" id="KW-1133">Transmembrane helix</keyword>
<evidence type="ECO:0000256" key="1">
    <source>
        <dbReference type="SAM" id="Phobius"/>
    </source>
</evidence>
<reference evidence="2 3" key="1">
    <citation type="journal article" date="2016" name="Fungal Biol.">
        <title>The genome of Xylona heveae provides a window into fungal endophytism.</title>
        <authorList>
            <person name="Gazis R."/>
            <person name="Kuo A."/>
            <person name="Riley R."/>
            <person name="LaButti K."/>
            <person name="Lipzen A."/>
            <person name="Lin J."/>
            <person name="Amirebrahimi M."/>
            <person name="Hesse C.N."/>
            <person name="Spatafora J.W."/>
            <person name="Henrissat B."/>
            <person name="Hainaut M."/>
            <person name="Grigoriev I.V."/>
            <person name="Hibbett D.S."/>
        </authorList>
    </citation>
    <scope>NUCLEOTIDE SEQUENCE [LARGE SCALE GENOMIC DNA]</scope>
    <source>
        <strain evidence="2 3">TC161</strain>
    </source>
</reference>
<evidence type="ECO:0000313" key="2">
    <source>
        <dbReference type="EMBL" id="KZF26047.1"/>
    </source>
</evidence>